<keyword evidence="2" id="KW-0479">Metal-binding</keyword>
<feature type="region of interest" description="Disordered" evidence="8">
    <location>
        <begin position="37"/>
        <end position="60"/>
    </location>
</feature>
<comment type="subcellular location">
    <subcellularLocation>
        <location evidence="1">Nucleus</location>
    </subcellularLocation>
</comment>
<dbReference type="FunFam" id="3.30.160.60:FF:000148">
    <property type="entry name" value="zinc finger protein Gfi-1"/>
    <property type="match status" value="1"/>
</dbReference>
<keyword evidence="6" id="KW-0539">Nucleus</keyword>
<keyword evidence="12" id="KW-1185">Reference proteome</keyword>
<feature type="compositionally biased region" description="Polar residues" evidence="8">
    <location>
        <begin position="359"/>
        <end position="376"/>
    </location>
</feature>
<accession>A0AAV3Y1E6</accession>
<feature type="compositionally biased region" description="Polar residues" evidence="8">
    <location>
        <begin position="213"/>
        <end position="229"/>
    </location>
</feature>
<name>A0AAV3Y1E6_9GAST</name>
<evidence type="ECO:0000256" key="7">
    <source>
        <dbReference type="PROSITE-ProRule" id="PRU00042"/>
    </source>
</evidence>
<dbReference type="EMBL" id="BLXT01000407">
    <property type="protein sequence ID" value="GFN76768.1"/>
    <property type="molecule type" value="Genomic_DNA"/>
</dbReference>
<keyword evidence="9" id="KW-0732">Signal</keyword>
<feature type="domain" description="C2H2-type" evidence="10">
    <location>
        <begin position="67"/>
        <end position="94"/>
    </location>
</feature>
<evidence type="ECO:0000256" key="8">
    <source>
        <dbReference type="SAM" id="MobiDB-lite"/>
    </source>
</evidence>
<organism evidence="11 12">
    <name type="scientific">Plakobranchus ocellatus</name>
    <dbReference type="NCBI Taxonomy" id="259542"/>
    <lineage>
        <taxon>Eukaryota</taxon>
        <taxon>Metazoa</taxon>
        <taxon>Spiralia</taxon>
        <taxon>Lophotrochozoa</taxon>
        <taxon>Mollusca</taxon>
        <taxon>Gastropoda</taxon>
        <taxon>Heterobranchia</taxon>
        <taxon>Euthyneura</taxon>
        <taxon>Panpulmonata</taxon>
        <taxon>Sacoglossa</taxon>
        <taxon>Placobranchoidea</taxon>
        <taxon>Plakobranchidae</taxon>
        <taxon>Plakobranchus</taxon>
    </lineage>
</organism>
<evidence type="ECO:0000313" key="12">
    <source>
        <dbReference type="Proteomes" id="UP000735302"/>
    </source>
</evidence>
<evidence type="ECO:0000256" key="3">
    <source>
        <dbReference type="ARBA" id="ARBA00022737"/>
    </source>
</evidence>
<evidence type="ECO:0000256" key="9">
    <source>
        <dbReference type="SAM" id="SignalP"/>
    </source>
</evidence>
<feature type="domain" description="C2H2-type" evidence="10">
    <location>
        <begin position="95"/>
        <end position="123"/>
    </location>
</feature>
<gene>
    <name evidence="11" type="ORF">PoB_000327400</name>
</gene>
<dbReference type="PANTHER" id="PTHR14196:SF12">
    <property type="entry name" value="ZINC FINGER PROTEIN 208-LIKE"/>
    <property type="match status" value="1"/>
</dbReference>
<proteinExistence type="predicted"/>
<dbReference type="GO" id="GO:0000981">
    <property type="term" value="F:DNA-binding transcription factor activity, RNA polymerase II-specific"/>
    <property type="evidence" value="ECO:0007669"/>
    <property type="project" value="TreeGrafter"/>
</dbReference>
<feature type="compositionally biased region" description="Low complexity" evidence="8">
    <location>
        <begin position="340"/>
        <end position="358"/>
    </location>
</feature>
<feature type="region of interest" description="Disordered" evidence="8">
    <location>
        <begin position="316"/>
        <end position="452"/>
    </location>
</feature>
<dbReference type="InterPro" id="IPR036236">
    <property type="entry name" value="Znf_C2H2_sf"/>
</dbReference>
<dbReference type="Gene3D" id="3.30.160.60">
    <property type="entry name" value="Classic Zinc Finger"/>
    <property type="match status" value="2"/>
</dbReference>
<feature type="signal peptide" evidence="9">
    <location>
        <begin position="1"/>
        <end position="23"/>
    </location>
</feature>
<dbReference type="SMART" id="SM00355">
    <property type="entry name" value="ZnF_C2H2"/>
    <property type="match status" value="2"/>
</dbReference>
<evidence type="ECO:0000313" key="11">
    <source>
        <dbReference type="EMBL" id="GFN76768.1"/>
    </source>
</evidence>
<dbReference type="Pfam" id="PF00096">
    <property type="entry name" value="zf-C2H2"/>
    <property type="match status" value="2"/>
</dbReference>
<feature type="compositionally biased region" description="Basic and acidic residues" evidence="8">
    <location>
        <begin position="37"/>
        <end position="46"/>
    </location>
</feature>
<dbReference type="Proteomes" id="UP000735302">
    <property type="component" value="Unassembled WGS sequence"/>
</dbReference>
<dbReference type="AlphaFoldDB" id="A0AAV3Y1E6"/>
<reference evidence="11 12" key="1">
    <citation type="journal article" date="2021" name="Elife">
        <title>Chloroplast acquisition without the gene transfer in kleptoplastic sea slugs, Plakobranchus ocellatus.</title>
        <authorList>
            <person name="Maeda T."/>
            <person name="Takahashi S."/>
            <person name="Yoshida T."/>
            <person name="Shimamura S."/>
            <person name="Takaki Y."/>
            <person name="Nagai Y."/>
            <person name="Toyoda A."/>
            <person name="Suzuki Y."/>
            <person name="Arimoto A."/>
            <person name="Ishii H."/>
            <person name="Satoh N."/>
            <person name="Nishiyama T."/>
            <person name="Hasebe M."/>
            <person name="Maruyama T."/>
            <person name="Minagawa J."/>
            <person name="Obokata J."/>
            <person name="Shigenobu S."/>
        </authorList>
    </citation>
    <scope>NUCLEOTIDE SEQUENCE [LARGE SCALE GENOMIC DNA]</scope>
</reference>
<dbReference type="InterPro" id="IPR013087">
    <property type="entry name" value="Znf_C2H2_type"/>
</dbReference>
<dbReference type="GO" id="GO:0000977">
    <property type="term" value="F:RNA polymerase II transcription regulatory region sequence-specific DNA binding"/>
    <property type="evidence" value="ECO:0007669"/>
    <property type="project" value="TreeGrafter"/>
</dbReference>
<feature type="compositionally biased region" description="Basic and acidic residues" evidence="8">
    <location>
        <begin position="115"/>
        <end position="133"/>
    </location>
</feature>
<feature type="region of interest" description="Disordered" evidence="8">
    <location>
        <begin position="211"/>
        <end position="230"/>
    </location>
</feature>
<feature type="compositionally biased region" description="Polar residues" evidence="8">
    <location>
        <begin position="483"/>
        <end position="497"/>
    </location>
</feature>
<keyword evidence="4 7" id="KW-0863">Zinc-finger</keyword>
<keyword evidence="3" id="KW-0677">Repeat</keyword>
<sequence length="535" mass="59814">MQAKACQPIRSMLLFLNLGYTRALLSLRQNGRQIKLESHQSPETRLKMLQSGESGRGTDSVIGEKPYKCSHCNKAFSQSSNLITHCRKHTGFKPFTCERCGRAFQRKVDLRRHAETQHVGEDTGGEFERRGNMVEENETPEDLDIEERGEFTSRVAFPERNGNRANAKNDRKIAKTPGEKDSSRQVLFAHDKQKEDERSFDKDYIVQHRRSNSRLPSTPKRCTSSSPNCTPMFPSLDANVTKESHGEPAGMDLRTTSPTLMSQQRSDSASLIMNSTPIKALKHHGEREPIEPIVARRPGKHADIMNCPNDSVASQPCFPTPGSHSAFAHYSPPSNLHRWQNQQQTHHNMQQQQQQQQQPATPCQTTFHHVTSTSPDSGIEFPTGSPRLDDTQAHLSLSSTSSSGLEQQQPLQHEQQLSSCNTGRGVSSPRSVSRPQCDNNNSFNDANNNSSDNICETFNKRNQERCKKLSDTRLMVAEKNVDAHSSSPRNQTRTEQSIGMKGSNSDEDLEGGNSDLDSCIASPDTHPDTDQEIDQ</sequence>
<feature type="region of interest" description="Disordered" evidence="8">
    <location>
        <begin position="478"/>
        <end position="535"/>
    </location>
</feature>
<feature type="region of interest" description="Disordered" evidence="8">
    <location>
        <begin position="159"/>
        <end position="199"/>
    </location>
</feature>
<dbReference type="PROSITE" id="PS50157">
    <property type="entry name" value="ZINC_FINGER_C2H2_2"/>
    <property type="match status" value="2"/>
</dbReference>
<evidence type="ECO:0000256" key="6">
    <source>
        <dbReference type="ARBA" id="ARBA00023242"/>
    </source>
</evidence>
<dbReference type="GO" id="GO:0005634">
    <property type="term" value="C:nucleus"/>
    <property type="evidence" value="ECO:0007669"/>
    <property type="project" value="UniProtKB-SubCell"/>
</dbReference>
<keyword evidence="5" id="KW-0862">Zinc</keyword>
<dbReference type="PROSITE" id="PS00028">
    <property type="entry name" value="ZINC_FINGER_C2H2_1"/>
    <property type="match status" value="2"/>
</dbReference>
<evidence type="ECO:0000256" key="1">
    <source>
        <dbReference type="ARBA" id="ARBA00004123"/>
    </source>
</evidence>
<feature type="compositionally biased region" description="Low complexity" evidence="8">
    <location>
        <begin position="395"/>
        <end position="452"/>
    </location>
</feature>
<dbReference type="InterPro" id="IPR050717">
    <property type="entry name" value="C2H2-ZF_Transcription_Reg"/>
</dbReference>
<evidence type="ECO:0000256" key="5">
    <source>
        <dbReference type="ARBA" id="ARBA00022833"/>
    </source>
</evidence>
<feature type="compositionally biased region" description="Basic and acidic residues" evidence="8">
    <location>
        <begin position="167"/>
        <end position="199"/>
    </location>
</feature>
<dbReference type="SUPFAM" id="SSF57667">
    <property type="entry name" value="beta-beta-alpha zinc fingers"/>
    <property type="match status" value="1"/>
</dbReference>
<evidence type="ECO:0000259" key="10">
    <source>
        <dbReference type="PROSITE" id="PS50157"/>
    </source>
</evidence>
<feature type="chain" id="PRO_5043763836" evidence="9">
    <location>
        <begin position="24"/>
        <end position="535"/>
    </location>
</feature>
<dbReference type="FunFam" id="3.30.160.60:FF:001872">
    <property type="entry name" value="Zinc finger protein"/>
    <property type="match status" value="1"/>
</dbReference>
<protein>
    <submittedName>
        <fullName evidence="11">Zinc finger protein gfi-1</fullName>
    </submittedName>
</protein>
<feature type="region of interest" description="Disordered" evidence="8">
    <location>
        <begin position="115"/>
        <end position="141"/>
    </location>
</feature>
<dbReference type="GO" id="GO:0008270">
    <property type="term" value="F:zinc ion binding"/>
    <property type="evidence" value="ECO:0007669"/>
    <property type="project" value="UniProtKB-KW"/>
</dbReference>
<evidence type="ECO:0000256" key="2">
    <source>
        <dbReference type="ARBA" id="ARBA00022723"/>
    </source>
</evidence>
<dbReference type="PANTHER" id="PTHR14196">
    <property type="entry name" value="ODD-SKIPPED - RELATED"/>
    <property type="match status" value="1"/>
</dbReference>
<evidence type="ECO:0000256" key="4">
    <source>
        <dbReference type="ARBA" id="ARBA00022771"/>
    </source>
</evidence>
<comment type="caution">
    <text evidence="11">The sequence shown here is derived from an EMBL/GenBank/DDBJ whole genome shotgun (WGS) entry which is preliminary data.</text>
</comment>